<dbReference type="EMBL" id="JAWSTH010000108">
    <property type="protein sequence ID" value="MDW5597878.1"/>
    <property type="molecule type" value="Genomic_DNA"/>
</dbReference>
<evidence type="ECO:0000259" key="2">
    <source>
        <dbReference type="Pfam" id="PF01425"/>
    </source>
</evidence>
<feature type="region of interest" description="Disordered" evidence="1">
    <location>
        <begin position="260"/>
        <end position="293"/>
    </location>
</feature>
<reference evidence="4" key="1">
    <citation type="submission" date="2023-07" db="EMBL/GenBank/DDBJ databases">
        <title>Conexibacter stalactiti sp. nov., isolated from stalactites in a lava cave and emended description of the genus Conexibacter.</title>
        <authorList>
            <person name="Lee S.D."/>
        </authorList>
    </citation>
    <scope>NUCLEOTIDE SEQUENCE [LARGE SCALE GENOMIC DNA]</scope>
    <source>
        <strain evidence="4">KCTC 39840</strain>
    </source>
</reference>
<dbReference type="InterPro" id="IPR052739">
    <property type="entry name" value="FAAH2"/>
</dbReference>
<dbReference type="PANTHER" id="PTHR43372">
    <property type="entry name" value="FATTY-ACID AMIDE HYDROLASE"/>
    <property type="match status" value="1"/>
</dbReference>
<dbReference type="PANTHER" id="PTHR43372:SF3">
    <property type="entry name" value="AT07710P-RELATED"/>
    <property type="match status" value="1"/>
</dbReference>
<feature type="domain" description="Amidase" evidence="2">
    <location>
        <begin position="8"/>
        <end position="395"/>
    </location>
</feature>
<comment type="caution">
    <text evidence="3">The sequence shown here is derived from an EMBL/GenBank/DDBJ whole genome shotgun (WGS) entry which is preliminary data.</text>
</comment>
<keyword evidence="4" id="KW-1185">Reference proteome</keyword>
<dbReference type="Gene3D" id="3.90.1300.10">
    <property type="entry name" value="Amidase signature (AS) domain"/>
    <property type="match status" value="1"/>
</dbReference>
<dbReference type="SUPFAM" id="SSF75304">
    <property type="entry name" value="Amidase signature (AS) enzymes"/>
    <property type="match status" value="1"/>
</dbReference>
<accession>A0ABU4HX42</accession>
<evidence type="ECO:0000313" key="4">
    <source>
        <dbReference type="Proteomes" id="UP001284601"/>
    </source>
</evidence>
<dbReference type="Pfam" id="PF01425">
    <property type="entry name" value="Amidase"/>
    <property type="match status" value="1"/>
</dbReference>
<dbReference type="InterPro" id="IPR020556">
    <property type="entry name" value="Amidase_CS"/>
</dbReference>
<proteinExistence type="predicted"/>
<evidence type="ECO:0000256" key="1">
    <source>
        <dbReference type="SAM" id="MobiDB-lite"/>
    </source>
</evidence>
<feature type="non-terminal residue" evidence="3">
    <location>
        <position position="1"/>
    </location>
</feature>
<dbReference type="Proteomes" id="UP001284601">
    <property type="component" value="Unassembled WGS sequence"/>
</dbReference>
<evidence type="ECO:0000313" key="3">
    <source>
        <dbReference type="EMBL" id="MDW5597878.1"/>
    </source>
</evidence>
<organism evidence="3 4">
    <name type="scientific">Conexibacter stalactiti</name>
    <dbReference type="NCBI Taxonomy" id="1940611"/>
    <lineage>
        <taxon>Bacteria</taxon>
        <taxon>Bacillati</taxon>
        <taxon>Actinomycetota</taxon>
        <taxon>Thermoleophilia</taxon>
        <taxon>Solirubrobacterales</taxon>
        <taxon>Conexibacteraceae</taxon>
        <taxon>Conexibacter</taxon>
    </lineage>
</organism>
<dbReference type="InterPro" id="IPR036928">
    <property type="entry name" value="AS_sf"/>
</dbReference>
<name>A0ABU4HX42_9ACTN</name>
<gene>
    <name evidence="3" type="ORF">R7226_26225</name>
</gene>
<sequence length="422" mass="42497">LARAGAAAATRDATTVARLRAAGAIPLLKTNVPELCSSFETDNVVHGLTRNPLDLDRTPGGSSGGEGALLGADASIAGLGTDGGGSIRVPSHYCGTVGLRPTTGRTAETGLWPPTRAAGTLDFTCVGPMARHVEDLGLLLAVLAGADGIDPYAVDVPLRDWRAVDPTALRVAFYDDHPAVPATTPGTRAAVRAAVEAFARAGCEVEQIAPPVAPGGRSATELFFAAAGADGGAGMRAAVAGAGRHHWQFQALLDAAAGAPGADRGAGDADRGSLDTNRGASDTNRGAADTDRGAPGTTAGAYFALLREIHAFRAQVRATAAAYDVVISPVVAGPAPLHGTPPAGIAQEDYLHYAAFEYVHVNAVAGLPSAAVPVAREAGLPLAVQVAAPAFRDDLALAAAALLEAELGGFAINRSLADRSPS</sequence>
<dbReference type="InterPro" id="IPR023631">
    <property type="entry name" value="Amidase_dom"/>
</dbReference>
<dbReference type="PROSITE" id="PS00571">
    <property type="entry name" value="AMIDASES"/>
    <property type="match status" value="1"/>
</dbReference>
<protein>
    <submittedName>
        <fullName evidence="3">Amidase family protein</fullName>
    </submittedName>
</protein>
<dbReference type="RefSeq" id="WP_318600349.1">
    <property type="nucleotide sequence ID" value="NZ_JAWSTH010000108.1"/>
</dbReference>